<proteinExistence type="predicted"/>
<reference evidence="7 8" key="1">
    <citation type="journal article" date="2020" name="Microbiol. Resour. Announc.">
        <title>Draft Genome Sequence of a Cladosporium Species Isolated from the Mesophotic Ascidian Didemnum maculosum.</title>
        <authorList>
            <person name="Gioti A."/>
            <person name="Siaperas R."/>
            <person name="Nikolaivits E."/>
            <person name="Le Goff G."/>
            <person name="Ouazzani J."/>
            <person name="Kotoulas G."/>
            <person name="Topakas E."/>
        </authorList>
    </citation>
    <scope>NUCLEOTIDE SEQUENCE [LARGE SCALE GENOMIC DNA]</scope>
    <source>
        <strain evidence="7 8">TM138-S3</strain>
    </source>
</reference>
<evidence type="ECO:0000256" key="1">
    <source>
        <dbReference type="ARBA" id="ARBA00004141"/>
    </source>
</evidence>
<feature type="transmembrane region" description="Helical" evidence="6">
    <location>
        <begin position="148"/>
        <end position="174"/>
    </location>
</feature>
<keyword evidence="5 6" id="KW-0472">Membrane</keyword>
<evidence type="ECO:0008006" key="9">
    <source>
        <dbReference type="Google" id="ProtNLM"/>
    </source>
</evidence>
<dbReference type="AlphaFoldDB" id="A0AB34KHN5"/>
<feature type="transmembrane region" description="Helical" evidence="6">
    <location>
        <begin position="398"/>
        <end position="420"/>
    </location>
</feature>
<dbReference type="EMBL" id="JAAQHG020000033">
    <property type="protein sequence ID" value="KAL1583666.1"/>
    <property type="molecule type" value="Genomic_DNA"/>
</dbReference>
<evidence type="ECO:0000256" key="4">
    <source>
        <dbReference type="ARBA" id="ARBA00022989"/>
    </source>
</evidence>
<feature type="transmembrane region" description="Helical" evidence="6">
    <location>
        <begin position="215"/>
        <end position="234"/>
    </location>
</feature>
<keyword evidence="8" id="KW-1185">Reference proteome</keyword>
<dbReference type="GeneID" id="96009241"/>
<evidence type="ECO:0000313" key="7">
    <source>
        <dbReference type="EMBL" id="KAL1583666.1"/>
    </source>
</evidence>
<name>A0AB34KHN5_9PEZI</name>
<feature type="transmembrane region" description="Helical" evidence="6">
    <location>
        <begin position="186"/>
        <end position="208"/>
    </location>
</feature>
<keyword evidence="2" id="KW-0813">Transport</keyword>
<accession>A0AB34KHN5</accession>
<protein>
    <recommendedName>
        <fullName evidence="9">Amino acid transporter</fullName>
    </recommendedName>
</protein>
<evidence type="ECO:0000256" key="2">
    <source>
        <dbReference type="ARBA" id="ARBA00022448"/>
    </source>
</evidence>
<feature type="transmembrane region" description="Helical" evidence="6">
    <location>
        <begin position="468"/>
        <end position="487"/>
    </location>
</feature>
<dbReference type="RefSeq" id="XP_069226773.1">
    <property type="nucleotide sequence ID" value="XM_069376403.1"/>
</dbReference>
<gene>
    <name evidence="7" type="ORF">WHR41_07799</name>
</gene>
<evidence type="ECO:0000313" key="8">
    <source>
        <dbReference type="Proteomes" id="UP000803884"/>
    </source>
</evidence>
<dbReference type="Pfam" id="PF13520">
    <property type="entry name" value="AA_permease_2"/>
    <property type="match status" value="1"/>
</dbReference>
<dbReference type="InterPro" id="IPR002293">
    <property type="entry name" value="AA/rel_permease1"/>
</dbReference>
<dbReference type="Proteomes" id="UP000803884">
    <property type="component" value="Unassembled WGS sequence"/>
</dbReference>
<keyword evidence="3 6" id="KW-0812">Transmembrane</keyword>
<feature type="transmembrane region" description="Helical" evidence="6">
    <location>
        <begin position="63"/>
        <end position="88"/>
    </location>
</feature>
<feature type="transmembrane region" description="Helical" evidence="6">
    <location>
        <begin position="499"/>
        <end position="518"/>
    </location>
</feature>
<feature type="transmembrane region" description="Helical" evidence="6">
    <location>
        <begin position="426"/>
        <end position="447"/>
    </location>
</feature>
<evidence type="ECO:0000256" key="6">
    <source>
        <dbReference type="SAM" id="Phobius"/>
    </source>
</evidence>
<dbReference type="GO" id="GO:0022857">
    <property type="term" value="F:transmembrane transporter activity"/>
    <property type="evidence" value="ECO:0007669"/>
    <property type="project" value="InterPro"/>
</dbReference>
<comment type="caution">
    <text evidence="7">The sequence shown here is derived from an EMBL/GenBank/DDBJ whole genome shotgun (WGS) entry which is preliminary data.</text>
</comment>
<sequence length="535" mass="58498">MPEIGGKEDLNITSALREPTDDGLVKEDVISNTVPAKYHGTRADQQDMIVLGKKQVLRRNFKFITMLGFGSTVICSWEVILPVFSFVLTDGGTALLFWGFIAIGLGMMLVYASLAEMASMCPTAGGQYHWVSEFSPPKYQKILSYTTGWLCAVGWQVFLASVAFMVGGIIQGIIALNDESYGFQRWHATLLTIGIMVFAVIFNTVLAVRLPFVEGCILILHLAGFFAVFIPMWVLSPRGKASDVLFHFENNGNWPTVGLSSMIGLTAPLTALIGYDCSVHMSEELQDASITMPKAIMWTVGPNAAFGFLMAVTLCFTVGPDLNAIAETATGQPFIQVFFNGTRSYLATNFMVGIVIVCLTSCCISEVATASRQLWSFARDRGLPASRWLSHVSPGWNIPLRAVFTSLVITSLLACINLGSTTALNAINSLGGVSVLSSYIMTIGVLVHRRLFGPPLPPRRWSLGKFGLAVNIAALCVVIPLWFFLLWPLAQPVTAENMNWASAMYGGVMLFAIIYYFVWGRHSYEGPVALVKRDE</sequence>
<feature type="transmembrane region" description="Helical" evidence="6">
    <location>
        <begin position="94"/>
        <end position="114"/>
    </location>
</feature>
<dbReference type="Gene3D" id="1.20.1740.10">
    <property type="entry name" value="Amino acid/polyamine transporter I"/>
    <property type="match status" value="1"/>
</dbReference>
<comment type="subcellular location">
    <subcellularLocation>
        <location evidence="1">Membrane</location>
        <topology evidence="1">Multi-pass membrane protein</topology>
    </subcellularLocation>
</comment>
<keyword evidence="4 6" id="KW-1133">Transmembrane helix</keyword>
<dbReference type="GO" id="GO:0016020">
    <property type="term" value="C:membrane"/>
    <property type="evidence" value="ECO:0007669"/>
    <property type="project" value="UniProtKB-SubCell"/>
</dbReference>
<feature type="transmembrane region" description="Helical" evidence="6">
    <location>
        <begin position="350"/>
        <end position="371"/>
    </location>
</feature>
<feature type="transmembrane region" description="Helical" evidence="6">
    <location>
        <begin position="296"/>
        <end position="319"/>
    </location>
</feature>
<organism evidence="7 8">
    <name type="scientific">Cladosporium halotolerans</name>
    <dbReference type="NCBI Taxonomy" id="1052096"/>
    <lineage>
        <taxon>Eukaryota</taxon>
        <taxon>Fungi</taxon>
        <taxon>Dikarya</taxon>
        <taxon>Ascomycota</taxon>
        <taxon>Pezizomycotina</taxon>
        <taxon>Dothideomycetes</taxon>
        <taxon>Dothideomycetidae</taxon>
        <taxon>Cladosporiales</taxon>
        <taxon>Cladosporiaceae</taxon>
        <taxon>Cladosporium</taxon>
    </lineage>
</organism>
<dbReference type="PIRSF" id="PIRSF006060">
    <property type="entry name" value="AA_transporter"/>
    <property type="match status" value="1"/>
</dbReference>
<evidence type="ECO:0000256" key="3">
    <source>
        <dbReference type="ARBA" id="ARBA00022692"/>
    </source>
</evidence>
<dbReference type="PANTHER" id="PTHR45649:SF41">
    <property type="entry name" value="TRANSPORTER, PUTATIVE (EUROFUNG)-RELATED"/>
    <property type="match status" value="1"/>
</dbReference>
<evidence type="ECO:0000256" key="5">
    <source>
        <dbReference type="ARBA" id="ARBA00023136"/>
    </source>
</evidence>
<dbReference type="PANTHER" id="PTHR45649">
    <property type="entry name" value="AMINO-ACID PERMEASE BAT1"/>
    <property type="match status" value="1"/>
</dbReference>